<comment type="caution">
    <text evidence="1">The sequence shown here is derived from an EMBL/GenBank/DDBJ whole genome shotgun (WGS) entry which is preliminary data.</text>
</comment>
<reference evidence="2" key="1">
    <citation type="journal article" date="2019" name="Int. J. Syst. Evol. Microbiol.">
        <title>The Global Catalogue of Microorganisms (GCM) 10K type strain sequencing project: providing services to taxonomists for standard genome sequencing and annotation.</title>
        <authorList>
            <consortium name="The Broad Institute Genomics Platform"/>
            <consortium name="The Broad Institute Genome Sequencing Center for Infectious Disease"/>
            <person name="Wu L."/>
            <person name="Ma J."/>
        </authorList>
    </citation>
    <scope>NUCLEOTIDE SEQUENCE [LARGE SCALE GENOMIC DNA]</scope>
    <source>
        <strain evidence="2">JCM 18401</strain>
    </source>
</reference>
<sequence>MENIEKNVSVDSDDGHVEIGTVIAEEDKVMSLAIEAKNEATARAPFQMLLAQAQAQCPEVSSTTQWRGKQLEIQLIFPTAAQRLTFEMSLA</sequence>
<accession>A0ABP9EUD1</accession>
<gene>
    <name evidence="1" type="ORF">GCM10023333_20450</name>
</gene>
<dbReference type="Gene3D" id="3.30.70.860">
    <property type="match status" value="1"/>
</dbReference>
<dbReference type="Pfam" id="PF04175">
    <property type="entry name" value="DUF406"/>
    <property type="match status" value="1"/>
</dbReference>
<dbReference type="EMBL" id="BAABJZ010000068">
    <property type="protein sequence ID" value="GAA4886915.1"/>
    <property type="molecule type" value="Genomic_DNA"/>
</dbReference>
<evidence type="ECO:0000313" key="2">
    <source>
        <dbReference type="Proteomes" id="UP001499988"/>
    </source>
</evidence>
<name>A0ABP9EUD1_9GAMM</name>
<evidence type="ECO:0000313" key="1">
    <source>
        <dbReference type="EMBL" id="GAA4886915.1"/>
    </source>
</evidence>
<dbReference type="RefSeq" id="WP_345335284.1">
    <property type="nucleotide sequence ID" value="NZ_BAABJZ010000068.1"/>
</dbReference>
<keyword evidence="2" id="KW-1185">Reference proteome</keyword>
<organism evidence="1 2">
    <name type="scientific">Ferrimonas pelagia</name>
    <dbReference type="NCBI Taxonomy" id="1177826"/>
    <lineage>
        <taxon>Bacteria</taxon>
        <taxon>Pseudomonadati</taxon>
        <taxon>Pseudomonadota</taxon>
        <taxon>Gammaproteobacteria</taxon>
        <taxon>Alteromonadales</taxon>
        <taxon>Ferrimonadaceae</taxon>
        <taxon>Ferrimonas</taxon>
    </lineage>
</organism>
<proteinExistence type="predicted"/>
<dbReference type="InterPro" id="IPR035571">
    <property type="entry name" value="UPF0234-like_C"/>
</dbReference>
<dbReference type="InterPro" id="IPR005272">
    <property type="entry name" value="DUF406"/>
</dbReference>
<dbReference type="Proteomes" id="UP001499988">
    <property type="component" value="Unassembled WGS sequence"/>
</dbReference>
<protein>
    <submittedName>
        <fullName evidence="1">Uncharacterized protein</fullName>
    </submittedName>
</protein>